<dbReference type="InterPro" id="IPR050204">
    <property type="entry name" value="AraC_XylS_family_regulators"/>
</dbReference>
<evidence type="ECO:0000313" key="5">
    <source>
        <dbReference type="EMBL" id="QUR67174.1"/>
    </source>
</evidence>
<dbReference type="Pfam" id="PF12833">
    <property type="entry name" value="HTH_18"/>
    <property type="match status" value="1"/>
</dbReference>
<dbReference type="InterPro" id="IPR009057">
    <property type="entry name" value="Homeodomain-like_sf"/>
</dbReference>
<dbReference type="Proteomes" id="UP000682202">
    <property type="component" value="Chromosome"/>
</dbReference>
<dbReference type="KEGG" id="mspg:F6B93_08755"/>
<organism evidence="5 6">
    <name type="scientific">Mycobacterium spongiae</name>
    <dbReference type="NCBI Taxonomy" id="886343"/>
    <lineage>
        <taxon>Bacteria</taxon>
        <taxon>Bacillati</taxon>
        <taxon>Actinomycetota</taxon>
        <taxon>Actinomycetes</taxon>
        <taxon>Mycobacteriales</taxon>
        <taxon>Mycobacteriaceae</taxon>
        <taxon>Mycobacterium</taxon>
    </lineage>
</organism>
<feature type="domain" description="HTH araC/xylS-type" evidence="4">
    <location>
        <begin position="177"/>
        <end position="260"/>
    </location>
</feature>
<name>A0A975JY12_9MYCO</name>
<dbReference type="SMART" id="SM00342">
    <property type="entry name" value="HTH_ARAC"/>
    <property type="match status" value="1"/>
</dbReference>
<dbReference type="InterPro" id="IPR018060">
    <property type="entry name" value="HTH_AraC"/>
</dbReference>
<dbReference type="Gene3D" id="1.10.10.60">
    <property type="entry name" value="Homeodomain-like"/>
    <property type="match status" value="2"/>
</dbReference>
<dbReference type="AlphaFoldDB" id="A0A975JY12"/>
<evidence type="ECO:0000256" key="2">
    <source>
        <dbReference type="ARBA" id="ARBA00023125"/>
    </source>
</evidence>
<dbReference type="SUPFAM" id="SSF46689">
    <property type="entry name" value="Homeodomain-like"/>
    <property type="match status" value="1"/>
</dbReference>
<reference evidence="5" key="1">
    <citation type="submission" date="2019-12" db="EMBL/GenBank/DDBJ databases">
        <title>Mycobacterium spongiae sp. nov.</title>
        <authorList>
            <person name="Stinear T."/>
        </authorList>
    </citation>
    <scope>NUCLEOTIDE SEQUENCE</scope>
    <source>
        <strain evidence="5">FSD4b-SM</strain>
    </source>
</reference>
<evidence type="ECO:0000259" key="4">
    <source>
        <dbReference type="PROSITE" id="PS01124"/>
    </source>
</evidence>
<dbReference type="RefSeq" id="WP_211698744.1">
    <property type="nucleotide sequence ID" value="NZ_CP046600.1"/>
</dbReference>
<dbReference type="Pfam" id="PF20240">
    <property type="entry name" value="DUF6597"/>
    <property type="match status" value="1"/>
</dbReference>
<evidence type="ECO:0000256" key="3">
    <source>
        <dbReference type="ARBA" id="ARBA00023163"/>
    </source>
</evidence>
<gene>
    <name evidence="5" type="ORF">F6B93_08755</name>
</gene>
<keyword evidence="6" id="KW-1185">Reference proteome</keyword>
<keyword evidence="1" id="KW-0805">Transcription regulation</keyword>
<dbReference type="PROSITE" id="PS01124">
    <property type="entry name" value="HTH_ARAC_FAMILY_2"/>
    <property type="match status" value="1"/>
</dbReference>
<sequence length="279" mass="30355">MFEFRKRTPDPPLSRVVASLWCARGTVPYTREKIAPTGSTVAVMVLGDPIIQVPDNGAGEALVAERGLLVGPHDRPVVNEPTGETHAVGIVTTPIGCEAVFGIRPAEIRGRVVDLEGTWPPARSLRTAIAARTEPEGKLDVVERHLADAVGLDSQDSELERWESAVALISADPSRPIAQVAEAVGLSHGHLDRGFTRVVGLSPRSLARLLRMRRLLDGINSHRRVPWTDLAAELGWFDQSHLIRDFKRHTGVTPSAYLAAQRNHLPPDDADTAGFVPER</sequence>
<dbReference type="InterPro" id="IPR046532">
    <property type="entry name" value="DUF6597"/>
</dbReference>
<dbReference type="GO" id="GO:0003700">
    <property type="term" value="F:DNA-binding transcription factor activity"/>
    <property type="evidence" value="ECO:0007669"/>
    <property type="project" value="InterPro"/>
</dbReference>
<protein>
    <submittedName>
        <fullName evidence="5">Helix-turn-helix domain-containing protein</fullName>
    </submittedName>
</protein>
<dbReference type="GO" id="GO:0043565">
    <property type="term" value="F:sequence-specific DNA binding"/>
    <property type="evidence" value="ECO:0007669"/>
    <property type="project" value="InterPro"/>
</dbReference>
<keyword evidence="3" id="KW-0804">Transcription</keyword>
<evidence type="ECO:0000256" key="1">
    <source>
        <dbReference type="ARBA" id="ARBA00023015"/>
    </source>
</evidence>
<accession>A0A975JY12</accession>
<evidence type="ECO:0000313" key="6">
    <source>
        <dbReference type="Proteomes" id="UP000682202"/>
    </source>
</evidence>
<dbReference type="PANTHER" id="PTHR46796">
    <property type="entry name" value="HTH-TYPE TRANSCRIPTIONAL ACTIVATOR RHAS-RELATED"/>
    <property type="match status" value="1"/>
</dbReference>
<dbReference type="EMBL" id="CP046600">
    <property type="protein sequence ID" value="QUR67174.1"/>
    <property type="molecule type" value="Genomic_DNA"/>
</dbReference>
<proteinExistence type="predicted"/>
<keyword evidence="2" id="KW-0238">DNA-binding</keyword>